<dbReference type="SUPFAM" id="SSF103473">
    <property type="entry name" value="MFS general substrate transporter"/>
    <property type="match status" value="1"/>
</dbReference>
<feature type="transmembrane region" description="Helical" evidence="4">
    <location>
        <begin position="254"/>
        <end position="276"/>
    </location>
</feature>
<dbReference type="AlphaFoldDB" id="A0A3N9TJL7"/>
<proteinExistence type="predicted"/>
<keyword evidence="6" id="KW-1185">Reference proteome</keyword>
<comment type="caution">
    <text evidence="5">The sequence shown here is derived from an EMBL/GenBank/DDBJ whole genome shotgun (WGS) entry which is preliminary data.</text>
</comment>
<organism evidence="5 6">
    <name type="scientific">Vibrio viridaestus</name>
    <dbReference type="NCBI Taxonomy" id="2487322"/>
    <lineage>
        <taxon>Bacteria</taxon>
        <taxon>Pseudomonadati</taxon>
        <taxon>Pseudomonadota</taxon>
        <taxon>Gammaproteobacteria</taxon>
        <taxon>Vibrionales</taxon>
        <taxon>Vibrionaceae</taxon>
        <taxon>Vibrio</taxon>
    </lineage>
</organism>
<feature type="transmembrane region" description="Helical" evidence="4">
    <location>
        <begin position="385"/>
        <end position="406"/>
    </location>
</feature>
<keyword evidence="2 4" id="KW-1133">Transmembrane helix</keyword>
<dbReference type="EMBL" id="RJVQ01000001">
    <property type="protein sequence ID" value="RQW64568.1"/>
    <property type="molecule type" value="Genomic_DNA"/>
</dbReference>
<evidence type="ECO:0000256" key="1">
    <source>
        <dbReference type="ARBA" id="ARBA00022692"/>
    </source>
</evidence>
<dbReference type="RefSeq" id="WP_124935220.1">
    <property type="nucleotide sequence ID" value="NZ_RJVQ01000001.1"/>
</dbReference>
<dbReference type="Pfam" id="PF07690">
    <property type="entry name" value="MFS_1"/>
    <property type="match status" value="1"/>
</dbReference>
<dbReference type="InterPro" id="IPR036259">
    <property type="entry name" value="MFS_trans_sf"/>
</dbReference>
<dbReference type="InterPro" id="IPR052528">
    <property type="entry name" value="Sugar_transport-like"/>
</dbReference>
<feature type="transmembrane region" description="Helical" evidence="4">
    <location>
        <begin position="288"/>
        <end position="308"/>
    </location>
</feature>
<gene>
    <name evidence="5" type="ORF">EES38_00530</name>
</gene>
<feature type="transmembrane region" description="Helical" evidence="4">
    <location>
        <begin position="132"/>
        <end position="149"/>
    </location>
</feature>
<evidence type="ECO:0000256" key="2">
    <source>
        <dbReference type="ARBA" id="ARBA00022989"/>
    </source>
</evidence>
<feature type="transmembrane region" description="Helical" evidence="4">
    <location>
        <begin position="203"/>
        <end position="222"/>
    </location>
</feature>
<dbReference type="GO" id="GO:0022857">
    <property type="term" value="F:transmembrane transporter activity"/>
    <property type="evidence" value="ECO:0007669"/>
    <property type="project" value="InterPro"/>
</dbReference>
<dbReference type="OrthoDB" id="1117124at2"/>
<evidence type="ECO:0000256" key="4">
    <source>
        <dbReference type="SAM" id="Phobius"/>
    </source>
</evidence>
<keyword evidence="1 4" id="KW-0812">Transmembrane</keyword>
<dbReference type="Proteomes" id="UP000281112">
    <property type="component" value="Unassembled WGS sequence"/>
</dbReference>
<dbReference type="InterPro" id="IPR011701">
    <property type="entry name" value="MFS"/>
</dbReference>
<accession>A0A3N9TJL7</accession>
<evidence type="ECO:0000313" key="5">
    <source>
        <dbReference type="EMBL" id="RQW64568.1"/>
    </source>
</evidence>
<keyword evidence="3 4" id="KW-0472">Membrane</keyword>
<sequence>MSSEMLETLYEKLLNEEDARACKAIPESACKEVPGNFMKMVFAQFFTKLGDALINPKVTLPWIMQSIGVPASLIGWLVPIRESGSLLPQLAIASYIRTLPVRKWTWVVGSLLQAASILAIGVVALTFEGATAGWYILLLLALFSLARGLNSVASKDVLGKTIPKSQRGQVNGWSASASGFVTIIFAGLMAVSQLYGWKGTGVFYGWCLVAAAAVWLIGAAIYSGIDEYEGETDGGKNGLFEALKQCRLLWTDRAFLKFVITRTLFLCTALSAPYYVVLAQKTIGGDMWILAMFMFASGLASLLAGPFWGRFADKSSKKVMMLGASMSALIGVVLYLIYIGIPSLKSAFWLLPVLYFLVCIAHDGVRVGRKTYLVDLSEGNKRTSYVAVSNTVIGVMLLIMSSIGLLAEVISLEALVLVFSGITIIGVLMATSLPDVSD</sequence>
<name>A0A3N9TJL7_9VIBR</name>
<feature type="transmembrane region" description="Helical" evidence="4">
    <location>
        <begin position="412"/>
        <end position="433"/>
    </location>
</feature>
<reference evidence="5 6" key="1">
    <citation type="submission" date="2018-11" db="EMBL/GenBank/DDBJ databases">
        <title>Vibrio LJC006 sp. nov., isolated from seawater during the bloom of the enteromorpha.</title>
        <authorList>
            <person name="Liang J."/>
        </authorList>
    </citation>
    <scope>NUCLEOTIDE SEQUENCE [LARGE SCALE GENOMIC DNA]</scope>
    <source>
        <strain evidence="5 6">LJC006</strain>
    </source>
</reference>
<evidence type="ECO:0000313" key="6">
    <source>
        <dbReference type="Proteomes" id="UP000281112"/>
    </source>
</evidence>
<dbReference type="PANTHER" id="PTHR23526:SF2">
    <property type="entry name" value="MAJOR FACILITATOR SUPERFAMILY (MFS) PROFILE DOMAIN-CONTAINING PROTEIN"/>
    <property type="match status" value="1"/>
</dbReference>
<feature type="transmembrane region" description="Helical" evidence="4">
    <location>
        <begin position="320"/>
        <end position="341"/>
    </location>
</feature>
<evidence type="ECO:0000256" key="3">
    <source>
        <dbReference type="ARBA" id="ARBA00023136"/>
    </source>
</evidence>
<dbReference type="PANTHER" id="PTHR23526">
    <property type="entry name" value="INTEGRAL MEMBRANE TRANSPORT PROTEIN-RELATED"/>
    <property type="match status" value="1"/>
</dbReference>
<protein>
    <submittedName>
        <fullName evidence="5">MFS transporter</fullName>
    </submittedName>
</protein>
<feature type="transmembrane region" description="Helical" evidence="4">
    <location>
        <begin position="104"/>
        <end position="126"/>
    </location>
</feature>
<feature type="transmembrane region" description="Helical" evidence="4">
    <location>
        <begin position="170"/>
        <end position="191"/>
    </location>
</feature>
<dbReference type="Gene3D" id="1.20.1250.20">
    <property type="entry name" value="MFS general substrate transporter like domains"/>
    <property type="match status" value="2"/>
</dbReference>